<dbReference type="PANTHER" id="PTHR30614">
    <property type="entry name" value="MEMBRANE COMPONENT OF AMINO ACID ABC TRANSPORTER"/>
    <property type="match status" value="1"/>
</dbReference>
<dbReference type="InterPro" id="IPR043429">
    <property type="entry name" value="ArtM/GltK/GlnP/TcyL/YhdX-like"/>
</dbReference>
<evidence type="ECO:0000256" key="1">
    <source>
        <dbReference type="ARBA" id="ARBA00004429"/>
    </source>
</evidence>
<evidence type="ECO:0000256" key="4">
    <source>
        <dbReference type="ARBA" id="ARBA00022475"/>
    </source>
</evidence>
<name>A0AAE4BXG1_VARPD</name>
<keyword evidence="3 9" id="KW-0813">Transport</keyword>
<dbReference type="AlphaFoldDB" id="A0AAE4BXG1"/>
<feature type="transmembrane region" description="Helical" evidence="9">
    <location>
        <begin position="27"/>
        <end position="47"/>
    </location>
</feature>
<dbReference type="GO" id="GO:0006865">
    <property type="term" value="P:amino acid transport"/>
    <property type="evidence" value="ECO:0007669"/>
    <property type="project" value="UniProtKB-KW"/>
</dbReference>
<protein>
    <submittedName>
        <fullName evidence="11">His/Glu/Gln/Arg/opine family amino acid ABC transporter permease subunit</fullName>
    </submittedName>
</protein>
<dbReference type="Proteomes" id="UP001184828">
    <property type="component" value="Unassembled WGS sequence"/>
</dbReference>
<dbReference type="GO" id="GO:0022857">
    <property type="term" value="F:transmembrane transporter activity"/>
    <property type="evidence" value="ECO:0007669"/>
    <property type="project" value="InterPro"/>
</dbReference>
<comment type="subcellular location">
    <subcellularLocation>
        <location evidence="1">Cell inner membrane</location>
        <topology evidence="1">Multi-pass membrane protein</topology>
    </subcellularLocation>
    <subcellularLocation>
        <location evidence="9">Cell membrane</location>
        <topology evidence="9">Multi-pass membrane protein</topology>
    </subcellularLocation>
</comment>
<feature type="transmembrane region" description="Helical" evidence="9">
    <location>
        <begin position="165"/>
        <end position="181"/>
    </location>
</feature>
<keyword evidence="5 9" id="KW-0812">Transmembrane</keyword>
<evidence type="ECO:0000313" key="11">
    <source>
        <dbReference type="EMBL" id="MDR6428026.1"/>
    </source>
</evidence>
<keyword evidence="8 9" id="KW-0472">Membrane</keyword>
<comment type="caution">
    <text evidence="11">The sequence shown here is derived from an EMBL/GenBank/DDBJ whole genome shotgun (WGS) entry which is preliminary data.</text>
</comment>
<feature type="transmembrane region" description="Helical" evidence="9">
    <location>
        <begin position="193"/>
        <end position="215"/>
    </location>
</feature>
<evidence type="ECO:0000259" key="10">
    <source>
        <dbReference type="PROSITE" id="PS50928"/>
    </source>
</evidence>
<proteinExistence type="inferred from homology"/>
<dbReference type="InterPro" id="IPR010065">
    <property type="entry name" value="AA_ABC_transptr_permease_3TM"/>
</dbReference>
<evidence type="ECO:0000256" key="6">
    <source>
        <dbReference type="ARBA" id="ARBA00022970"/>
    </source>
</evidence>
<dbReference type="InterPro" id="IPR000515">
    <property type="entry name" value="MetI-like"/>
</dbReference>
<organism evidence="11 12">
    <name type="scientific">Variovorax paradoxus</name>
    <dbReference type="NCBI Taxonomy" id="34073"/>
    <lineage>
        <taxon>Bacteria</taxon>
        <taxon>Pseudomonadati</taxon>
        <taxon>Pseudomonadota</taxon>
        <taxon>Betaproteobacteria</taxon>
        <taxon>Burkholderiales</taxon>
        <taxon>Comamonadaceae</taxon>
        <taxon>Variovorax</taxon>
    </lineage>
</organism>
<dbReference type="PANTHER" id="PTHR30614:SF0">
    <property type="entry name" value="L-CYSTINE TRANSPORT SYSTEM PERMEASE PROTEIN TCYL"/>
    <property type="match status" value="1"/>
</dbReference>
<evidence type="ECO:0000256" key="2">
    <source>
        <dbReference type="ARBA" id="ARBA00010072"/>
    </source>
</evidence>
<dbReference type="SUPFAM" id="SSF161098">
    <property type="entry name" value="MetI-like"/>
    <property type="match status" value="1"/>
</dbReference>
<dbReference type="GO" id="GO:0043190">
    <property type="term" value="C:ATP-binding cassette (ABC) transporter complex"/>
    <property type="evidence" value="ECO:0007669"/>
    <property type="project" value="InterPro"/>
</dbReference>
<evidence type="ECO:0000313" key="12">
    <source>
        <dbReference type="Proteomes" id="UP001184828"/>
    </source>
</evidence>
<evidence type="ECO:0000256" key="9">
    <source>
        <dbReference type="RuleBase" id="RU363032"/>
    </source>
</evidence>
<reference evidence="11" key="1">
    <citation type="submission" date="2023-07" db="EMBL/GenBank/DDBJ databases">
        <title>Sorghum-associated microbial communities from plants grown in Nebraska, USA.</title>
        <authorList>
            <person name="Schachtman D."/>
        </authorList>
    </citation>
    <scope>NUCLEOTIDE SEQUENCE</scope>
    <source>
        <strain evidence="11">DS2114</strain>
    </source>
</reference>
<dbReference type="EMBL" id="JAVDQZ010000006">
    <property type="protein sequence ID" value="MDR6428026.1"/>
    <property type="molecule type" value="Genomic_DNA"/>
</dbReference>
<dbReference type="RefSeq" id="WP_309928918.1">
    <property type="nucleotide sequence ID" value="NZ_JAVDQZ010000006.1"/>
</dbReference>
<dbReference type="CDD" id="cd06261">
    <property type="entry name" value="TM_PBP2"/>
    <property type="match status" value="1"/>
</dbReference>
<gene>
    <name evidence="11" type="ORF">J2738_004181</name>
</gene>
<dbReference type="PROSITE" id="PS50928">
    <property type="entry name" value="ABC_TM1"/>
    <property type="match status" value="1"/>
</dbReference>
<dbReference type="Gene3D" id="1.10.3720.10">
    <property type="entry name" value="MetI-like"/>
    <property type="match status" value="1"/>
</dbReference>
<feature type="transmembrane region" description="Helical" evidence="9">
    <location>
        <begin position="92"/>
        <end position="116"/>
    </location>
</feature>
<dbReference type="NCBIfam" id="TIGR01726">
    <property type="entry name" value="HEQRo_perm_3TM"/>
    <property type="match status" value="1"/>
</dbReference>
<feature type="transmembrane region" description="Helical" evidence="9">
    <location>
        <begin position="59"/>
        <end position="80"/>
    </location>
</feature>
<sequence length="222" mass="23788">MGNDNRLDWAVIKANLPSFEQAVVIDLYIAAMGFVVACVLGLMIAAMRSSSARAVRAPAYAFTQIIRGIPLYVLILWVYFGLSSAAGVNLSPVLAMVISIGVFASTTTAEIFRAAFAAIDPGQVEAARATGLRRSQIYRHVLLPVAMRVAIPPLGNVVILQVKSATYGAVIAVPGMVYLAQDLSMTQFRPFEAYATVAALLLMIVLALSFIVMGLERVLKLP</sequence>
<evidence type="ECO:0000256" key="5">
    <source>
        <dbReference type="ARBA" id="ARBA00022692"/>
    </source>
</evidence>
<keyword evidence="4" id="KW-1003">Cell membrane</keyword>
<evidence type="ECO:0000256" key="8">
    <source>
        <dbReference type="ARBA" id="ARBA00023136"/>
    </source>
</evidence>
<accession>A0AAE4BXG1</accession>
<comment type="similarity">
    <text evidence="2">Belongs to the binding-protein-dependent transport system permease family. HisMQ subfamily.</text>
</comment>
<keyword evidence="6" id="KW-0029">Amino-acid transport</keyword>
<feature type="domain" description="ABC transmembrane type-1" evidence="10">
    <location>
        <begin position="23"/>
        <end position="212"/>
    </location>
</feature>
<dbReference type="Pfam" id="PF00528">
    <property type="entry name" value="BPD_transp_1"/>
    <property type="match status" value="1"/>
</dbReference>
<keyword evidence="7 9" id="KW-1133">Transmembrane helix</keyword>
<dbReference type="InterPro" id="IPR035906">
    <property type="entry name" value="MetI-like_sf"/>
</dbReference>
<evidence type="ECO:0000256" key="3">
    <source>
        <dbReference type="ARBA" id="ARBA00022448"/>
    </source>
</evidence>
<evidence type="ECO:0000256" key="7">
    <source>
        <dbReference type="ARBA" id="ARBA00022989"/>
    </source>
</evidence>